<sequence length="754" mass="82943">MAQFSTLGHRTPSASDQPGWSRSEMVARGVEHLRDVGSSLRLHADDLPIEVRRNRHIGGSFLLRALNIYLHHRLLDSFLSKHRSCRSHVCFIFGSRYPYLQAEEFDVRVEHGNSGEAAPLPTSQTEAHGEWTWVPDVEAVVVESSSQSRLLKMAVDAFNGFEPAARHCKSRRPAGTKWLTADELHTLEGELYEKDMNGTATLSSTELKLHLKTATAMHSMDDTDEPATADFSVPEGAAGVSMMDQHWDLSLPGNDCDAKHAKRQLKIAQDFLSLDDIDRTPGWRRKFDELADYVCRLKSRCRSKDLDSDLAQVVLMMRTHRLFDEDLCSWPETLPDVSDQQRPKHPKIPETTTGSSAAVEAFPESGILADVRVKCVDDGCNRRPVSMLVEHYLSRYRKDARVFWAEKPTGETLNAEKDVQVNMVQHESEAYEICMDQGVVYTAERMAAVTKSNTAIERDGGQQTSHEEQLRSFATLRGTKRAALQQLLGLLGTSESQPATTTNQGRSVGPADGVAGLGELSIPRTAVSSAEKRGQTHLGLEPRKRARTRPSSSGCIIGGTDWQPEERGKTEASIETRMESHPSRVSHEEMKTSPPEPSSSQGASTSAEFPPATMMALAGQDEKGRGSEGRNRHLPTPSPDVDDSSTCSTGGREKPRAANPLQDFPSPATSHGAKPPSPVDDNTQSPHPPFRKDDAKPDEYDLAASSLSSAAQSGPRRTGSSKMLAWLRLRTTPMVPEPLLLRVVDPADKESILG</sequence>
<evidence type="ECO:0000313" key="2">
    <source>
        <dbReference type="EMBL" id="KYK54609.1"/>
    </source>
</evidence>
<comment type="caution">
    <text evidence="2">The sequence shown here is derived from an EMBL/GenBank/DDBJ whole genome shotgun (WGS) entry which is preliminary data.</text>
</comment>
<evidence type="ECO:0000313" key="3">
    <source>
        <dbReference type="Proteomes" id="UP000076580"/>
    </source>
</evidence>
<feature type="compositionally biased region" description="Basic and acidic residues" evidence="1">
    <location>
        <begin position="564"/>
        <end position="591"/>
    </location>
</feature>
<dbReference type="RefSeq" id="XP_040653961.1">
    <property type="nucleotide sequence ID" value="XM_040803857.1"/>
</dbReference>
<accession>A0A151GBX9</accession>
<feature type="compositionally biased region" description="Low complexity" evidence="1">
    <location>
        <begin position="702"/>
        <end position="711"/>
    </location>
</feature>
<feature type="region of interest" description="Disordered" evidence="1">
    <location>
        <begin position="493"/>
        <end position="608"/>
    </location>
</feature>
<feature type="compositionally biased region" description="Basic and acidic residues" evidence="1">
    <location>
        <begin position="620"/>
        <end position="631"/>
    </location>
</feature>
<feature type="compositionally biased region" description="Polar residues" evidence="1">
    <location>
        <begin position="493"/>
        <end position="506"/>
    </location>
</feature>
<feature type="region of interest" description="Disordered" evidence="1">
    <location>
        <begin position="620"/>
        <end position="720"/>
    </location>
</feature>
<evidence type="ECO:0000256" key="1">
    <source>
        <dbReference type="SAM" id="MobiDB-lite"/>
    </source>
</evidence>
<dbReference type="InParanoid" id="A0A151GBX9"/>
<keyword evidence="3" id="KW-1185">Reference proteome</keyword>
<proteinExistence type="predicted"/>
<dbReference type="EMBL" id="LAYC01000003">
    <property type="protein sequence ID" value="KYK54609.1"/>
    <property type="molecule type" value="Genomic_DNA"/>
</dbReference>
<feature type="compositionally biased region" description="Polar residues" evidence="1">
    <location>
        <begin position="598"/>
        <end position="607"/>
    </location>
</feature>
<feature type="region of interest" description="Disordered" evidence="1">
    <location>
        <begin position="334"/>
        <end position="356"/>
    </location>
</feature>
<name>A0A151GBX9_DRECN</name>
<gene>
    <name evidence="2" type="ORF">DCS_06569</name>
</gene>
<feature type="region of interest" description="Disordered" evidence="1">
    <location>
        <begin position="1"/>
        <end position="21"/>
    </location>
</feature>
<dbReference type="Proteomes" id="UP000076580">
    <property type="component" value="Chromosome 03"/>
</dbReference>
<dbReference type="AlphaFoldDB" id="A0A151GBX9"/>
<protein>
    <submittedName>
        <fullName evidence="2">Uncharacterized protein</fullName>
    </submittedName>
</protein>
<feature type="compositionally biased region" description="Polar residues" evidence="1">
    <location>
        <begin position="1"/>
        <end position="20"/>
    </location>
</feature>
<feature type="compositionally biased region" description="Basic and acidic residues" evidence="1">
    <location>
        <begin position="690"/>
        <end position="699"/>
    </location>
</feature>
<dbReference type="GeneID" id="63719212"/>
<organism evidence="2 3">
    <name type="scientific">Drechmeria coniospora</name>
    <name type="common">Nematophagous fungus</name>
    <name type="synonym">Meria coniospora</name>
    <dbReference type="NCBI Taxonomy" id="98403"/>
    <lineage>
        <taxon>Eukaryota</taxon>
        <taxon>Fungi</taxon>
        <taxon>Dikarya</taxon>
        <taxon>Ascomycota</taxon>
        <taxon>Pezizomycotina</taxon>
        <taxon>Sordariomycetes</taxon>
        <taxon>Hypocreomycetidae</taxon>
        <taxon>Hypocreales</taxon>
        <taxon>Ophiocordycipitaceae</taxon>
        <taxon>Drechmeria</taxon>
    </lineage>
</organism>
<reference evidence="2 3" key="1">
    <citation type="journal article" date="2016" name="Sci. Rep.">
        <title>Insights into Adaptations to a Near-Obligate Nematode Endoparasitic Lifestyle from the Finished Genome of Drechmeria coniospora.</title>
        <authorList>
            <person name="Zhang L."/>
            <person name="Zhou Z."/>
            <person name="Guo Q."/>
            <person name="Fokkens L."/>
            <person name="Miskei M."/>
            <person name="Pocsi I."/>
            <person name="Zhang W."/>
            <person name="Chen M."/>
            <person name="Wang L."/>
            <person name="Sun Y."/>
            <person name="Donzelli B.G."/>
            <person name="Gibson D.M."/>
            <person name="Nelson D.R."/>
            <person name="Luo J.G."/>
            <person name="Rep M."/>
            <person name="Liu H."/>
            <person name="Yang S."/>
            <person name="Wang J."/>
            <person name="Krasnoff S.B."/>
            <person name="Xu Y."/>
            <person name="Molnar I."/>
            <person name="Lin M."/>
        </authorList>
    </citation>
    <scope>NUCLEOTIDE SEQUENCE [LARGE SCALE GENOMIC DNA]</scope>
    <source>
        <strain evidence="2 3">ARSEF 6962</strain>
    </source>
</reference>